<sequence length="64" mass="6927">MDMERYYGGAEHAWAAASADQRRGTAQVLGSRSPGDIGQRFPVYRPPSAGTRGGRRTADGKRAF</sequence>
<proteinExistence type="predicted"/>
<reference evidence="2 3" key="1">
    <citation type="submission" date="2019-06" db="EMBL/GenBank/DDBJ databases">
        <title>Streptomyces sporangiiformans sp. nov., a novel actinomycete isolated from soil in Mount Song.</title>
        <authorList>
            <person name="Han L."/>
        </authorList>
    </citation>
    <scope>NUCLEOTIDE SEQUENCE [LARGE SCALE GENOMIC DNA]</scope>
    <source>
        <strain evidence="2 3">NEAU-SSA 1</strain>
    </source>
</reference>
<evidence type="ECO:0000313" key="2">
    <source>
        <dbReference type="EMBL" id="TPQ17105.1"/>
    </source>
</evidence>
<dbReference type="Proteomes" id="UP000317378">
    <property type="component" value="Unassembled WGS sequence"/>
</dbReference>
<organism evidence="2 3">
    <name type="scientific">Streptomyces sporangiiformans</name>
    <dbReference type="NCBI Taxonomy" id="2315329"/>
    <lineage>
        <taxon>Bacteria</taxon>
        <taxon>Bacillati</taxon>
        <taxon>Actinomycetota</taxon>
        <taxon>Actinomycetes</taxon>
        <taxon>Kitasatosporales</taxon>
        <taxon>Streptomycetaceae</taxon>
        <taxon>Streptomyces</taxon>
    </lineage>
</organism>
<name>A0A505D5U2_9ACTN</name>
<dbReference type="AlphaFoldDB" id="A0A505D5U2"/>
<keyword evidence="3" id="KW-1185">Reference proteome</keyword>
<comment type="caution">
    <text evidence="2">The sequence shown here is derived from an EMBL/GenBank/DDBJ whole genome shotgun (WGS) entry which is preliminary data.</text>
</comment>
<dbReference type="EMBL" id="VCHX02000309">
    <property type="protein sequence ID" value="TPQ17105.1"/>
    <property type="molecule type" value="Genomic_DNA"/>
</dbReference>
<gene>
    <name evidence="2" type="ORF">FGD71_038225</name>
</gene>
<feature type="region of interest" description="Disordered" evidence="1">
    <location>
        <begin position="14"/>
        <end position="64"/>
    </location>
</feature>
<accession>A0A505D5U2</accession>
<evidence type="ECO:0000313" key="3">
    <source>
        <dbReference type="Proteomes" id="UP000317378"/>
    </source>
</evidence>
<protein>
    <submittedName>
        <fullName evidence="2">Uncharacterized protein</fullName>
    </submittedName>
</protein>
<evidence type="ECO:0000256" key="1">
    <source>
        <dbReference type="SAM" id="MobiDB-lite"/>
    </source>
</evidence>
<dbReference type="RefSeq" id="WP_140936047.1">
    <property type="nucleotide sequence ID" value="NZ_QXMJ01000309.1"/>
</dbReference>